<sequence length="57" mass="6686">MKWYSMTQVASELGVCLNTFKKYYLEKYPPDQEFGVQKKYTASTVVRMKKEILKEGA</sequence>
<evidence type="ECO:0000313" key="2">
    <source>
        <dbReference type="Proteomes" id="UP000013148"/>
    </source>
</evidence>
<dbReference type="HOGENOM" id="CLU_2968852_0_0_6"/>
<dbReference type="Proteomes" id="UP000013148">
    <property type="component" value="Unassembled WGS sequence"/>
</dbReference>
<dbReference type="AlphaFoldDB" id="N8X324"/>
<reference evidence="1 2" key="1">
    <citation type="submission" date="2013-02" db="EMBL/GenBank/DDBJ databases">
        <title>The Genome Sequence of Acinetobacter guillouiae NIPH 991.</title>
        <authorList>
            <consortium name="The Broad Institute Genome Sequencing Platform"/>
            <consortium name="The Broad Institute Genome Sequencing Center for Infectious Disease"/>
            <person name="Cerqueira G."/>
            <person name="Feldgarden M."/>
            <person name="Courvalin P."/>
            <person name="Perichon B."/>
            <person name="Grillot-Courvalin C."/>
            <person name="Clermont D."/>
            <person name="Rocha E."/>
            <person name="Yoon E.-J."/>
            <person name="Nemec A."/>
            <person name="Walker B."/>
            <person name="Young S.K."/>
            <person name="Zeng Q."/>
            <person name="Gargeya S."/>
            <person name="Fitzgerald M."/>
            <person name="Haas B."/>
            <person name="Abouelleil A."/>
            <person name="Alvarado L."/>
            <person name="Arachchi H.M."/>
            <person name="Berlin A.M."/>
            <person name="Chapman S.B."/>
            <person name="Dewar J."/>
            <person name="Goldberg J."/>
            <person name="Griggs A."/>
            <person name="Gujja S."/>
            <person name="Hansen M."/>
            <person name="Howarth C."/>
            <person name="Imamovic A."/>
            <person name="Larimer J."/>
            <person name="McCowan C."/>
            <person name="Murphy C."/>
            <person name="Neiman D."/>
            <person name="Pearson M."/>
            <person name="Priest M."/>
            <person name="Roberts A."/>
            <person name="Saif S."/>
            <person name="Shea T."/>
            <person name="Sisk P."/>
            <person name="Sykes S."/>
            <person name="Wortman J."/>
            <person name="Nusbaum C."/>
            <person name="Birren B."/>
        </authorList>
    </citation>
    <scope>NUCLEOTIDE SEQUENCE [LARGE SCALE GENOMIC DNA]</scope>
    <source>
        <strain evidence="1 2">NIPH 991</strain>
    </source>
</reference>
<evidence type="ECO:0000313" key="1">
    <source>
        <dbReference type="EMBL" id="ENV18787.1"/>
    </source>
</evidence>
<protein>
    <recommendedName>
        <fullName evidence="3">HTH merR-type domain-containing protein</fullName>
    </recommendedName>
</protein>
<dbReference type="eggNOG" id="ENOG5031S2J">
    <property type="taxonomic scope" value="Bacteria"/>
</dbReference>
<keyword evidence="2" id="KW-1185">Reference proteome</keyword>
<dbReference type="RefSeq" id="WP_004723623.1">
    <property type="nucleotide sequence ID" value="NZ_KB849455.1"/>
</dbReference>
<dbReference type="EMBL" id="APPJ01000004">
    <property type="protein sequence ID" value="ENV18787.1"/>
    <property type="molecule type" value="Genomic_DNA"/>
</dbReference>
<name>N8X324_ACIGI</name>
<dbReference type="PATRIC" id="fig|1217656.3.peg.571"/>
<proteinExistence type="predicted"/>
<comment type="caution">
    <text evidence="1">The sequence shown here is derived from an EMBL/GenBank/DDBJ whole genome shotgun (WGS) entry which is preliminary data.</text>
</comment>
<accession>N8X324</accession>
<organism evidence="1 2">
    <name type="scientific">Acinetobacter guillouiae NIPH 991</name>
    <dbReference type="NCBI Taxonomy" id="1217656"/>
    <lineage>
        <taxon>Bacteria</taxon>
        <taxon>Pseudomonadati</taxon>
        <taxon>Pseudomonadota</taxon>
        <taxon>Gammaproteobacteria</taxon>
        <taxon>Moraxellales</taxon>
        <taxon>Moraxellaceae</taxon>
        <taxon>Acinetobacter</taxon>
    </lineage>
</organism>
<evidence type="ECO:0008006" key="3">
    <source>
        <dbReference type="Google" id="ProtNLM"/>
    </source>
</evidence>
<gene>
    <name evidence="1" type="ORF">F964_00587</name>
</gene>